<feature type="compositionally biased region" description="Polar residues" evidence="6">
    <location>
        <begin position="340"/>
        <end position="361"/>
    </location>
</feature>
<accession>A0A7T0BXG4</accession>
<reference evidence="8 9" key="1">
    <citation type="submission" date="2020-02" db="EMBL/GenBank/DDBJ databases">
        <title>Genomic and physiological characterization of two novel Nitrospinaceae genera.</title>
        <authorList>
            <person name="Mueller A.J."/>
            <person name="Jung M.-Y."/>
            <person name="Strachan C.R."/>
            <person name="Herbold C.W."/>
            <person name="Kirkegaard R.H."/>
            <person name="Daims H."/>
        </authorList>
    </citation>
    <scope>NUCLEOTIDE SEQUENCE [LARGE SCALE GENOMIC DNA]</scope>
    <source>
        <strain evidence="8">EB</strain>
    </source>
</reference>
<evidence type="ECO:0000313" key="9">
    <source>
        <dbReference type="Proteomes" id="UP000594688"/>
    </source>
</evidence>
<sequence>MKHWIPLFFIILGIMVQPSASPARDIPLTEYNALHHVDVSREGNELLLRFDFKNPIRQKLVPQYFKRSVQLDFSLTYVDPPKRHYAIEEGPVTQVYVSQFDSRLMRVRFILAEENGLSKHHFNFQKSGRSLQVRIKNPGSAYDEELDRLIKRAVGASAFKPVQKEKPEPQRAETVLKEPIVKKIKRVGEKAAQKPEPLSSSNVEAIGEFEETKIPAMKKSTPIKLKDQSGEPLLLAGSEKPETEDSLWESGFKMLTTLAFVVGLMFLLFYIFKKLVAKQGMFGTADKPIRVLSTGFLGPKKSIAMVEVAGRVLILGVANEQITLLSSLEDEDEVARLVNNDTKGQNDQLPPIKKQSQARNSQPKKKIVRDEKPDIYTSRKKASPSDSKAPAEAFSKYVKQFSKSGEGNNQAVNDLKRMIRQRSGKVEVGV</sequence>
<evidence type="ECO:0000313" key="8">
    <source>
        <dbReference type="EMBL" id="QPJ62725.1"/>
    </source>
</evidence>
<dbReference type="InterPro" id="IPR022781">
    <property type="entry name" value="Flagellar_biosynth_FliO"/>
</dbReference>
<dbReference type="KEGG" id="nli:G3M70_12905"/>
<organism evidence="8 9">
    <name type="scientific">Candidatus Nitronauta litoralis</name>
    <dbReference type="NCBI Taxonomy" id="2705533"/>
    <lineage>
        <taxon>Bacteria</taxon>
        <taxon>Pseudomonadati</taxon>
        <taxon>Nitrospinota/Tectimicrobiota group</taxon>
        <taxon>Nitrospinota</taxon>
        <taxon>Nitrospinia</taxon>
        <taxon>Nitrospinales</taxon>
        <taxon>Nitrospinaceae</taxon>
        <taxon>Candidatus Nitronauta</taxon>
    </lineage>
</organism>
<gene>
    <name evidence="8" type="ORF">G3M70_12905</name>
</gene>
<keyword evidence="2" id="KW-1003">Cell membrane</keyword>
<feature type="region of interest" description="Disordered" evidence="6">
    <location>
        <begin position="340"/>
        <end position="392"/>
    </location>
</feature>
<keyword evidence="5 7" id="KW-0472">Membrane</keyword>
<evidence type="ECO:0000256" key="6">
    <source>
        <dbReference type="SAM" id="MobiDB-lite"/>
    </source>
</evidence>
<evidence type="ECO:0000256" key="2">
    <source>
        <dbReference type="ARBA" id="ARBA00022475"/>
    </source>
</evidence>
<protein>
    <submittedName>
        <fullName evidence="8">FliO/MopB family protein</fullName>
    </submittedName>
</protein>
<dbReference type="AlphaFoldDB" id="A0A7T0BXG4"/>
<evidence type="ECO:0000256" key="1">
    <source>
        <dbReference type="ARBA" id="ARBA00004236"/>
    </source>
</evidence>
<dbReference type="Pfam" id="PF04347">
    <property type="entry name" value="FliO"/>
    <property type="match status" value="1"/>
</dbReference>
<comment type="subcellular location">
    <subcellularLocation>
        <location evidence="1">Cell membrane</location>
    </subcellularLocation>
</comment>
<dbReference type="EMBL" id="CP048685">
    <property type="protein sequence ID" value="QPJ62725.1"/>
    <property type="molecule type" value="Genomic_DNA"/>
</dbReference>
<keyword evidence="3 7" id="KW-0812">Transmembrane</keyword>
<evidence type="ECO:0000256" key="5">
    <source>
        <dbReference type="ARBA" id="ARBA00023136"/>
    </source>
</evidence>
<dbReference type="GO" id="GO:0016020">
    <property type="term" value="C:membrane"/>
    <property type="evidence" value="ECO:0007669"/>
    <property type="project" value="InterPro"/>
</dbReference>
<dbReference type="GO" id="GO:0044781">
    <property type="term" value="P:bacterial-type flagellum organization"/>
    <property type="evidence" value="ECO:0007669"/>
    <property type="project" value="InterPro"/>
</dbReference>
<dbReference type="Proteomes" id="UP000594688">
    <property type="component" value="Chromosome"/>
</dbReference>
<keyword evidence="4 7" id="KW-1133">Transmembrane helix</keyword>
<evidence type="ECO:0000256" key="4">
    <source>
        <dbReference type="ARBA" id="ARBA00022989"/>
    </source>
</evidence>
<proteinExistence type="predicted"/>
<feature type="transmembrane region" description="Helical" evidence="7">
    <location>
        <begin position="254"/>
        <end position="272"/>
    </location>
</feature>
<name>A0A7T0BXG4_9BACT</name>
<evidence type="ECO:0000256" key="3">
    <source>
        <dbReference type="ARBA" id="ARBA00022692"/>
    </source>
</evidence>
<evidence type="ECO:0000256" key="7">
    <source>
        <dbReference type="SAM" id="Phobius"/>
    </source>
</evidence>